<organism evidence="1 2">
    <name type="scientific">Senna tora</name>
    <dbReference type="NCBI Taxonomy" id="362788"/>
    <lineage>
        <taxon>Eukaryota</taxon>
        <taxon>Viridiplantae</taxon>
        <taxon>Streptophyta</taxon>
        <taxon>Embryophyta</taxon>
        <taxon>Tracheophyta</taxon>
        <taxon>Spermatophyta</taxon>
        <taxon>Magnoliopsida</taxon>
        <taxon>eudicotyledons</taxon>
        <taxon>Gunneridae</taxon>
        <taxon>Pentapetalae</taxon>
        <taxon>rosids</taxon>
        <taxon>fabids</taxon>
        <taxon>Fabales</taxon>
        <taxon>Fabaceae</taxon>
        <taxon>Caesalpinioideae</taxon>
        <taxon>Cassia clade</taxon>
        <taxon>Senna</taxon>
    </lineage>
</organism>
<dbReference type="OrthoDB" id="1416010at2759"/>
<dbReference type="Proteomes" id="UP000634136">
    <property type="component" value="Unassembled WGS sequence"/>
</dbReference>
<sequence>MCRLESELVEEIAKDVLEKLNRVHLGDIEEEIARYEELGKLQYEFAHQIPTQENFKNVYATNQRITQLKMERNLRMLRLTPDMLSHIQQSSEYEIVEKIAMDVLEKLNGVDVGDLEFKIGRLEELAQIQKEYSEQISSFDNTENYEATLKRIIQLQMEKKFRMLRLPPDLLSHMQISPKTKHYF</sequence>
<gene>
    <name evidence="1" type="ORF">G2W53_035940</name>
</gene>
<accession>A0A834W4K5</accession>
<comment type="caution">
    <text evidence="1">The sequence shown here is derived from an EMBL/GenBank/DDBJ whole genome shotgun (WGS) entry which is preliminary data.</text>
</comment>
<dbReference type="AlphaFoldDB" id="A0A834W4K5"/>
<proteinExistence type="predicted"/>
<evidence type="ECO:0000313" key="1">
    <source>
        <dbReference type="EMBL" id="KAF7809197.1"/>
    </source>
</evidence>
<protein>
    <submittedName>
        <fullName evidence="1">TMV resistance protein N-like</fullName>
    </submittedName>
</protein>
<keyword evidence="2" id="KW-1185">Reference proteome</keyword>
<dbReference type="EMBL" id="JAAIUW010000011">
    <property type="protein sequence ID" value="KAF7809197.1"/>
    <property type="molecule type" value="Genomic_DNA"/>
</dbReference>
<reference evidence="1" key="1">
    <citation type="submission" date="2020-09" db="EMBL/GenBank/DDBJ databases">
        <title>Genome-Enabled Discovery of Anthraquinone Biosynthesis in Senna tora.</title>
        <authorList>
            <person name="Kang S.-H."/>
            <person name="Pandey R.P."/>
            <person name="Lee C.-M."/>
            <person name="Sim J.-S."/>
            <person name="Jeong J.-T."/>
            <person name="Choi B.-S."/>
            <person name="Jung M."/>
            <person name="Ginzburg D."/>
            <person name="Zhao K."/>
            <person name="Won S.Y."/>
            <person name="Oh T.-J."/>
            <person name="Yu Y."/>
            <person name="Kim N.-H."/>
            <person name="Lee O.R."/>
            <person name="Lee T.-H."/>
            <person name="Bashyal P."/>
            <person name="Kim T.-S."/>
            <person name="Lee W.-H."/>
            <person name="Kawkins C."/>
            <person name="Kim C.-K."/>
            <person name="Kim J.S."/>
            <person name="Ahn B.O."/>
            <person name="Rhee S.Y."/>
            <person name="Sohng J.K."/>
        </authorList>
    </citation>
    <scope>NUCLEOTIDE SEQUENCE</scope>
    <source>
        <tissue evidence="1">Leaf</tissue>
    </source>
</reference>
<evidence type="ECO:0000313" key="2">
    <source>
        <dbReference type="Proteomes" id="UP000634136"/>
    </source>
</evidence>
<name>A0A834W4K5_9FABA</name>